<dbReference type="InterPro" id="IPR036397">
    <property type="entry name" value="RNaseH_sf"/>
</dbReference>
<organism evidence="2 3">
    <name type="scientific">Paenibacillus popilliae ATCC 14706</name>
    <dbReference type="NCBI Taxonomy" id="1212764"/>
    <lineage>
        <taxon>Bacteria</taxon>
        <taxon>Bacillati</taxon>
        <taxon>Bacillota</taxon>
        <taxon>Bacilli</taxon>
        <taxon>Bacillales</taxon>
        <taxon>Paenibacillaceae</taxon>
        <taxon>Paenibacillus</taxon>
    </lineage>
</organism>
<evidence type="ECO:0000259" key="1">
    <source>
        <dbReference type="Pfam" id="PF13333"/>
    </source>
</evidence>
<dbReference type="InterPro" id="IPR050900">
    <property type="entry name" value="Transposase_IS3/IS150/IS904"/>
</dbReference>
<evidence type="ECO:0000313" key="2">
    <source>
        <dbReference type="EMBL" id="GAC42700.1"/>
    </source>
</evidence>
<evidence type="ECO:0000313" key="3">
    <source>
        <dbReference type="Proteomes" id="UP000029453"/>
    </source>
</evidence>
<dbReference type="Proteomes" id="UP000029453">
    <property type="component" value="Unassembled WGS sequence"/>
</dbReference>
<dbReference type="PANTHER" id="PTHR46889:SF4">
    <property type="entry name" value="TRANSPOSASE INSO FOR INSERTION SEQUENCE ELEMENT IS911B-RELATED"/>
    <property type="match status" value="1"/>
</dbReference>
<gene>
    <name evidence="2" type="ORF">PPOP_2060</name>
</gene>
<keyword evidence="3" id="KW-1185">Reference proteome</keyword>
<dbReference type="AlphaFoldDB" id="M9LI79"/>
<proteinExistence type="predicted"/>
<dbReference type="GO" id="GO:0015074">
    <property type="term" value="P:DNA integration"/>
    <property type="evidence" value="ECO:0007669"/>
    <property type="project" value="InterPro"/>
</dbReference>
<sequence>MKGDLHQIQWFHTDRGSGFTNQKVDLKTFEIDRSLRMKGCPFDNTVAEAAFKVMKTEFVNQMNFQSLRHLKVERYDYVNGYNKHRIHGTLGYITPVHYFFFKRIKGRNTLCTPRG</sequence>
<reference evidence="2 3" key="1">
    <citation type="submission" date="2012-10" db="EMBL/GenBank/DDBJ databases">
        <title>Draft Genome Sequence of Paenibacillus popilliae ATCC 14706T.</title>
        <authorList>
            <person name="Iiyama K."/>
            <person name="Mori K."/>
            <person name="Mon H."/>
            <person name="Chieda Y."/>
            <person name="Lee J.M."/>
            <person name="Kusakabe T."/>
            <person name="Tashiro K."/>
            <person name="Asano S."/>
            <person name="Yasunaga-Aoki C."/>
            <person name="Shimizu S."/>
        </authorList>
    </citation>
    <scope>NUCLEOTIDE SEQUENCE [LARGE SCALE GENOMIC DNA]</scope>
    <source>
        <strain evidence="2 3">ATCC 14706</strain>
    </source>
</reference>
<dbReference type="InterPro" id="IPR012337">
    <property type="entry name" value="RNaseH-like_sf"/>
</dbReference>
<name>M9LI79_PAEPP</name>
<feature type="domain" description="Integrase catalytic" evidence="1">
    <location>
        <begin position="48"/>
        <end position="98"/>
    </location>
</feature>
<protein>
    <submittedName>
        <fullName evidence="2">Transposase and inactivated derivative</fullName>
    </submittedName>
</protein>
<dbReference type="SUPFAM" id="SSF53098">
    <property type="entry name" value="Ribonuclease H-like"/>
    <property type="match status" value="1"/>
</dbReference>
<dbReference type="InterPro" id="IPR001584">
    <property type="entry name" value="Integrase_cat-core"/>
</dbReference>
<comment type="caution">
    <text evidence="2">The sequence shown here is derived from an EMBL/GenBank/DDBJ whole genome shotgun (WGS) entry which is preliminary data.</text>
</comment>
<dbReference type="Pfam" id="PF13333">
    <property type="entry name" value="rve_2"/>
    <property type="match status" value="1"/>
</dbReference>
<dbReference type="GO" id="GO:0003676">
    <property type="term" value="F:nucleic acid binding"/>
    <property type="evidence" value="ECO:0007669"/>
    <property type="project" value="InterPro"/>
</dbReference>
<dbReference type="EMBL" id="BALG01000133">
    <property type="protein sequence ID" value="GAC42700.1"/>
    <property type="molecule type" value="Genomic_DNA"/>
</dbReference>
<accession>M9LI79</accession>
<dbReference type="Gene3D" id="3.30.420.10">
    <property type="entry name" value="Ribonuclease H-like superfamily/Ribonuclease H"/>
    <property type="match status" value="1"/>
</dbReference>
<dbReference type="PANTHER" id="PTHR46889">
    <property type="entry name" value="TRANSPOSASE INSF FOR INSERTION SEQUENCE IS3B-RELATED"/>
    <property type="match status" value="1"/>
</dbReference>